<accession>A0A347W9Y0</accession>
<proteinExistence type="inferred from homology"/>
<dbReference type="SUPFAM" id="SSF53756">
    <property type="entry name" value="UDP-Glycosyltransferase/glycogen phosphorylase"/>
    <property type="match status" value="1"/>
</dbReference>
<dbReference type="PANTHER" id="PTHR43179:SF12">
    <property type="entry name" value="GALACTOFURANOSYLTRANSFERASE GLFT2"/>
    <property type="match status" value="1"/>
</dbReference>
<keyword evidence="3 6" id="KW-0808">Transferase</keyword>
<evidence type="ECO:0000259" key="5">
    <source>
        <dbReference type="Pfam" id="PF00535"/>
    </source>
</evidence>
<protein>
    <submittedName>
        <fullName evidence="6">N-acetylglucosaminyl-diphospho-decaprenol L-rhamnosyltransferase</fullName>
        <ecNumber evidence="6">2.4.1.289</ecNumber>
    </submittedName>
</protein>
<dbReference type="PANTHER" id="PTHR43179">
    <property type="entry name" value="RHAMNOSYLTRANSFERASE WBBL"/>
    <property type="match status" value="1"/>
</dbReference>
<reference evidence="6 7" key="1">
    <citation type="submission" date="2017-08" db="EMBL/GenBank/DDBJ databases">
        <title>Complete genome sequence of Gluconacetobacter saccharivorans CV1 isolated from Fermented Vinegar.</title>
        <authorList>
            <person name="Kim S.-Y."/>
        </authorList>
    </citation>
    <scope>NUCLEOTIDE SEQUENCE [LARGE SCALE GENOMIC DNA]</scope>
    <source>
        <strain evidence="6 7">CV1</strain>
    </source>
</reference>
<dbReference type="Gene3D" id="3.90.550.10">
    <property type="entry name" value="Spore Coat Polysaccharide Biosynthesis Protein SpsA, Chain A"/>
    <property type="match status" value="1"/>
</dbReference>
<dbReference type="InterPro" id="IPR029044">
    <property type="entry name" value="Nucleotide-diphossugar_trans"/>
</dbReference>
<gene>
    <name evidence="6" type="primary">wbbL</name>
    <name evidence="6" type="ORF">CD178_00873</name>
</gene>
<evidence type="ECO:0000256" key="3">
    <source>
        <dbReference type="ARBA" id="ARBA00022679"/>
    </source>
</evidence>
<dbReference type="InterPro" id="IPR011990">
    <property type="entry name" value="TPR-like_helical_dom_sf"/>
</dbReference>
<dbReference type="Pfam" id="PF00535">
    <property type="entry name" value="Glycos_transf_2"/>
    <property type="match status" value="1"/>
</dbReference>
<dbReference type="AlphaFoldDB" id="A0A347W9Y0"/>
<keyword evidence="7" id="KW-1185">Reference proteome</keyword>
<dbReference type="Gene3D" id="3.40.50.2000">
    <property type="entry name" value="Glycogen Phosphorylase B"/>
    <property type="match status" value="1"/>
</dbReference>
<evidence type="ECO:0000256" key="1">
    <source>
        <dbReference type="ARBA" id="ARBA00006739"/>
    </source>
</evidence>
<dbReference type="Gene3D" id="1.25.40.10">
    <property type="entry name" value="Tetratricopeptide repeat domain"/>
    <property type="match status" value="1"/>
</dbReference>
<feature type="domain" description="Glycosyltransferase 2-like" evidence="5">
    <location>
        <begin position="342"/>
        <end position="518"/>
    </location>
</feature>
<dbReference type="EC" id="2.4.1.289" evidence="6"/>
<evidence type="ECO:0000256" key="2">
    <source>
        <dbReference type="ARBA" id="ARBA00022676"/>
    </source>
</evidence>
<keyword evidence="2 6" id="KW-0328">Glycosyltransferase</keyword>
<dbReference type="EMBL" id="CP023036">
    <property type="protein sequence ID" value="AXY21673.1"/>
    <property type="molecule type" value="Genomic_DNA"/>
</dbReference>
<dbReference type="InterPro" id="IPR001173">
    <property type="entry name" value="Glyco_trans_2-like"/>
</dbReference>
<name>A0A347W9Y0_9PROT</name>
<dbReference type="SUPFAM" id="SSF53448">
    <property type="entry name" value="Nucleotide-diphospho-sugar transferases"/>
    <property type="match status" value="1"/>
</dbReference>
<evidence type="ECO:0000313" key="7">
    <source>
        <dbReference type="Proteomes" id="UP000264120"/>
    </source>
</evidence>
<dbReference type="Proteomes" id="UP000264120">
    <property type="component" value="Chromosome"/>
</dbReference>
<comment type="similarity">
    <text evidence="1">Belongs to the glycosyltransferase 2 family.</text>
</comment>
<feature type="region of interest" description="Disordered" evidence="4">
    <location>
        <begin position="1"/>
        <end position="23"/>
    </location>
</feature>
<dbReference type="RefSeq" id="WP_254057961.1">
    <property type="nucleotide sequence ID" value="NZ_CP023036.1"/>
</dbReference>
<evidence type="ECO:0000313" key="6">
    <source>
        <dbReference type="EMBL" id="AXY21673.1"/>
    </source>
</evidence>
<dbReference type="SUPFAM" id="SSF48452">
    <property type="entry name" value="TPR-like"/>
    <property type="match status" value="1"/>
</dbReference>
<dbReference type="GO" id="GO:0102096">
    <property type="term" value="F:decaprenyl-N-acetyl-alpha-D-glucosaminyl-pyrophosphate:dTDP-alpha-L-rhamnose rhamnosyltransferase activity"/>
    <property type="evidence" value="ECO:0007669"/>
    <property type="project" value="UniProtKB-EC"/>
</dbReference>
<sequence>MTGWHGWRQTIPRPESGPSVAPGADVAAAVGHARLLAGQGRHAQALAWMERAARLAPDDRAVLYALAAVRLGAGDGTGAAEAVETVMAAGQGFRAGLRLLVLACCAAGAWARAAVALERFFTRYGFDPALSVPADLTCQHMGRSGWCALDGGRGVLHWGGLPQGCVPVVWLDGSRFGPRRMAGSSMSLPPRWRQAREIGILHDGMPLLGGSPDPVALCQVAGVALPDGQGIAGWAIMPARPEGRPALYLMDAHGRRRLKLTRRIVPMAAASAGPSTSVWAFRVGWADIAPQGRVRIVTGQGRDLTGSPLPVRLPRARRVFPAMRARGNGLLHPPGRAARCRVVVAVHADRERTLACLDSVLATLARRVEGPVVEIMVVDDASPDPVMAAVLDDLATHGRIVLRRHETNRGYPAAVNTALSDAAGMDVVLLNSDTLVADGWLDEMLRAAYARADAGTVSPLSNDATILTWPDPERPSPLAGGMEDVRHLMAAALTANGGQGPEIPTGHGFCMLIRHDCLHHTGLFRPELYGRGYGEENDFCMRARLAGWRHYAAPGVFVGHAGGASFGLSRPALQQRNHWVLNRLFPGYDRLVQDHIAADPLAAARQRLSLLVWHRAVLRAGLRGTVLLVSHGRAGGVAQVVADRARMWLTEGVLPVVVEPFPDGFVIRDGRHEGSCPPLHFVWPAQGAALVALLRALGLEHVEIHHHMGHGDRARELCQRLAVPYDRYVHDYAGICPRVTLVGREGRYCGEPDITECRRCVRALGTRVEETDADRLRRKTGRDLSRARRVVVPCADVARRLARYFPDIRFGTEPLEDDHPDQTLRQFAQPLHDHSLTLMPDTGLCRVVVVGAIGPDKGYAVLLAAARDARMRDLPLEFVVVGHTSDDAPLLETGRVFITGPYEPGQAVALIRSCGGQVGLVPSICPETWCFTLTLLWRAGLRSVAFDLGAVAARIRATGRGICVPHGLPVHQLNTFLLSYASARS</sequence>
<evidence type="ECO:0000256" key="4">
    <source>
        <dbReference type="SAM" id="MobiDB-lite"/>
    </source>
</evidence>
<organism evidence="6 7">
    <name type="scientific">Komagataeibacter saccharivorans</name>
    <dbReference type="NCBI Taxonomy" id="265959"/>
    <lineage>
        <taxon>Bacteria</taxon>
        <taxon>Pseudomonadati</taxon>
        <taxon>Pseudomonadota</taxon>
        <taxon>Alphaproteobacteria</taxon>
        <taxon>Acetobacterales</taxon>
        <taxon>Acetobacteraceae</taxon>
        <taxon>Komagataeibacter</taxon>
    </lineage>
</organism>
<dbReference type="KEGG" id="ksc:CD178_00873"/>